<comment type="caution">
    <text evidence="3">The sequence shown here is derived from an EMBL/GenBank/DDBJ whole genome shotgun (WGS) entry which is preliminary data.</text>
</comment>
<dbReference type="EMBL" id="QXFT01001052">
    <property type="protein sequence ID" value="KAE9330489.1"/>
    <property type="molecule type" value="Genomic_DNA"/>
</dbReference>
<evidence type="ECO:0000259" key="2">
    <source>
        <dbReference type="Pfam" id="PF13843"/>
    </source>
</evidence>
<dbReference type="Pfam" id="PF13843">
    <property type="entry name" value="DDE_Tnp_1_7"/>
    <property type="match status" value="1"/>
</dbReference>
<dbReference type="AlphaFoldDB" id="A0A6A4FAC7"/>
<proteinExistence type="predicted"/>
<accession>A0A6A4FAC7</accession>
<name>A0A6A4FAC7_9STRA</name>
<reference evidence="3 4" key="1">
    <citation type="submission" date="2018-08" db="EMBL/GenBank/DDBJ databases">
        <title>Genomic investigation of the strawberry pathogen Phytophthora fragariae indicates pathogenicity is determined by transcriptional variation in three key races.</title>
        <authorList>
            <person name="Adams T.M."/>
            <person name="Armitage A.D."/>
            <person name="Sobczyk M.K."/>
            <person name="Bates H.J."/>
            <person name="Dunwell J.M."/>
            <person name="Nellist C.F."/>
            <person name="Harrison R.J."/>
        </authorList>
    </citation>
    <scope>NUCLEOTIDE SEQUENCE [LARGE SCALE GENOMIC DNA]</scope>
    <source>
        <strain evidence="3 4">SCRP333</strain>
    </source>
</reference>
<dbReference type="PANTHER" id="PTHR46599">
    <property type="entry name" value="PIGGYBAC TRANSPOSABLE ELEMENT-DERIVED PROTEIN 4"/>
    <property type="match status" value="1"/>
</dbReference>
<dbReference type="InterPro" id="IPR029526">
    <property type="entry name" value="PGBD"/>
</dbReference>
<keyword evidence="4" id="KW-1185">Reference proteome</keyword>
<evidence type="ECO:0000313" key="4">
    <source>
        <dbReference type="Proteomes" id="UP000434957"/>
    </source>
</evidence>
<sequence length="243" mass="26973">MSPAKPRLLIRHPCGAKLLVSVRLVGLLAGRWKKRHARQPEDPHLDPRKLQPRVWYVASYDPREEDVEVSALCNELLADNNDGLNTVGDGDNEPQHGAVKSNDEAEKNGIETGEFDLDEDMEPQCAPDDDHDDPTAEVRFGENVLSQFGDKDEDLAGNLKTQVLREISAIGWEDVAPSRLAFDKAVVSSRSSFNKMGVCMKVKPHKWGTKLFMLCNAVSAYCIRLEVYCGKKQHASDAHKPAG</sequence>
<evidence type="ECO:0000313" key="3">
    <source>
        <dbReference type="EMBL" id="KAE9330489.1"/>
    </source>
</evidence>
<evidence type="ECO:0000256" key="1">
    <source>
        <dbReference type="SAM" id="MobiDB-lite"/>
    </source>
</evidence>
<feature type="domain" description="PiggyBac transposable element-derived protein" evidence="2">
    <location>
        <begin position="179"/>
        <end position="235"/>
    </location>
</feature>
<dbReference type="Proteomes" id="UP000434957">
    <property type="component" value="Unassembled WGS sequence"/>
</dbReference>
<organism evidence="3 4">
    <name type="scientific">Phytophthora rubi</name>
    <dbReference type="NCBI Taxonomy" id="129364"/>
    <lineage>
        <taxon>Eukaryota</taxon>
        <taxon>Sar</taxon>
        <taxon>Stramenopiles</taxon>
        <taxon>Oomycota</taxon>
        <taxon>Peronosporomycetes</taxon>
        <taxon>Peronosporales</taxon>
        <taxon>Peronosporaceae</taxon>
        <taxon>Phytophthora</taxon>
    </lineage>
</organism>
<dbReference type="PANTHER" id="PTHR46599:SF3">
    <property type="entry name" value="PIGGYBAC TRANSPOSABLE ELEMENT-DERIVED PROTEIN 4"/>
    <property type="match status" value="1"/>
</dbReference>
<gene>
    <name evidence="3" type="ORF">PR003_g15287</name>
</gene>
<protein>
    <recommendedName>
        <fullName evidence="2">PiggyBac transposable element-derived protein domain-containing protein</fullName>
    </recommendedName>
</protein>
<feature type="region of interest" description="Disordered" evidence="1">
    <location>
        <begin position="83"/>
        <end position="108"/>
    </location>
</feature>